<sequence length="500" mass="55245">MGSTGQAEWRDTRRNRVSCGSTSSGSRGIAAGEIQSQASDAVLHRLGSTRLSGRRPQEQSRQQARVSEQARVSSDSINVEESPMSMNQEASEDLFYNVNRNPLDRSGRRSSSRHIVDLCGDGIAADSNAADGIAAGSNATDGVVTVAGSNATTVEPTWKRNREVDDEGEPSDKRMRGSASSVEATIEGDTSVSEHFRHRNPRFRRRRPERALMIGVGDATGQNRPMPIVVDDLDSPQQSGNERPRVRLAGDRERLSRQMAADERFARELQGAYELDGAVGEYDDAYLARVLQDEENAGMIDNDGVPLNTRFLLQSLLQPVRSTHVEQRNHPGGATSSRIRLAQRVGRTGGSSRLRARLRLHRTMPADSGRRIPFPSNMAVEARVEILAALEATIQEQFTEALQLMQVDRDFNENDYEMLLALDDNVRRGASQAKIELLPVRTILPTDVLEEVCSICLELPVAGEVVRRLPCIHEFHQNCIDQWLCRQGACPVCKADIDIN</sequence>
<dbReference type="EMBL" id="CM055093">
    <property type="protein sequence ID" value="KAJ7567011.1"/>
    <property type="molecule type" value="Genomic_DNA"/>
</dbReference>
<dbReference type="Proteomes" id="UP001162992">
    <property type="component" value="Chromosome 2"/>
</dbReference>
<proteinExistence type="predicted"/>
<reference evidence="2" key="1">
    <citation type="journal article" date="2024" name="Proc. Natl. Acad. Sci. U.S.A.">
        <title>Extraordinary preservation of gene collinearity over three hundred million years revealed in homosporous lycophytes.</title>
        <authorList>
            <person name="Li C."/>
            <person name="Wickell D."/>
            <person name="Kuo L.Y."/>
            <person name="Chen X."/>
            <person name="Nie B."/>
            <person name="Liao X."/>
            <person name="Peng D."/>
            <person name="Ji J."/>
            <person name="Jenkins J."/>
            <person name="Williams M."/>
            <person name="Shu S."/>
            <person name="Plott C."/>
            <person name="Barry K."/>
            <person name="Rajasekar S."/>
            <person name="Grimwood J."/>
            <person name="Han X."/>
            <person name="Sun S."/>
            <person name="Hou Z."/>
            <person name="He W."/>
            <person name="Dai G."/>
            <person name="Sun C."/>
            <person name="Schmutz J."/>
            <person name="Leebens-Mack J.H."/>
            <person name="Li F.W."/>
            <person name="Wang L."/>
        </authorList>
    </citation>
    <scope>NUCLEOTIDE SEQUENCE [LARGE SCALE GENOMIC DNA]</scope>
    <source>
        <strain evidence="2">cv. PW_Plant_1</strain>
    </source>
</reference>
<evidence type="ECO:0000313" key="1">
    <source>
        <dbReference type="EMBL" id="KAJ7567011.1"/>
    </source>
</evidence>
<accession>A0ACC2EKM5</accession>
<keyword evidence="2" id="KW-1185">Reference proteome</keyword>
<evidence type="ECO:0000313" key="2">
    <source>
        <dbReference type="Proteomes" id="UP001162992"/>
    </source>
</evidence>
<organism evidence="1 2">
    <name type="scientific">Diphasiastrum complanatum</name>
    <name type="common">Issler's clubmoss</name>
    <name type="synonym">Lycopodium complanatum</name>
    <dbReference type="NCBI Taxonomy" id="34168"/>
    <lineage>
        <taxon>Eukaryota</taxon>
        <taxon>Viridiplantae</taxon>
        <taxon>Streptophyta</taxon>
        <taxon>Embryophyta</taxon>
        <taxon>Tracheophyta</taxon>
        <taxon>Lycopodiopsida</taxon>
        <taxon>Lycopodiales</taxon>
        <taxon>Lycopodiaceae</taxon>
        <taxon>Lycopodioideae</taxon>
        <taxon>Diphasiastrum</taxon>
    </lineage>
</organism>
<comment type="caution">
    <text evidence="1">The sequence shown here is derived from an EMBL/GenBank/DDBJ whole genome shotgun (WGS) entry which is preliminary data.</text>
</comment>
<gene>
    <name evidence="1" type="ORF">O6H91_02G128300</name>
</gene>
<name>A0ACC2EKM5_DIPCM</name>
<protein>
    <submittedName>
        <fullName evidence="1">Uncharacterized protein</fullName>
    </submittedName>
</protein>